<keyword evidence="3" id="KW-0472">Membrane</keyword>
<gene>
    <name evidence="7" type="ORF">FBQ73_04115</name>
</gene>
<keyword evidence="4" id="KW-0998">Cell outer membrane</keyword>
<dbReference type="GO" id="GO:0009279">
    <property type="term" value="C:cell outer membrane"/>
    <property type="evidence" value="ECO:0007669"/>
    <property type="project" value="UniProtKB-SubCell"/>
</dbReference>
<evidence type="ECO:0000256" key="1">
    <source>
        <dbReference type="ARBA" id="ARBA00004442"/>
    </source>
</evidence>
<accession>A0A6C1KJ08</accession>
<dbReference type="OrthoDB" id="9815357at2"/>
<evidence type="ECO:0000256" key="3">
    <source>
        <dbReference type="ARBA" id="ARBA00023136"/>
    </source>
</evidence>
<dbReference type="InterPro" id="IPR027385">
    <property type="entry name" value="Beta-barrel_OMP"/>
</dbReference>
<dbReference type="PANTHER" id="PTHR34001">
    <property type="entry name" value="BLL7405 PROTEIN"/>
    <property type="match status" value="1"/>
</dbReference>
<comment type="subcellular location">
    <subcellularLocation>
        <location evidence="1">Cell outer membrane</location>
    </subcellularLocation>
</comment>
<comment type="caution">
    <text evidence="7">The sequence shown here is derived from an EMBL/GenBank/DDBJ whole genome shotgun (WGS) entry which is preliminary data.</text>
</comment>
<comment type="similarity">
    <text evidence="5">Belongs to the Omp25/RopB family.</text>
</comment>
<dbReference type="InterPro" id="IPR011250">
    <property type="entry name" value="OMP/PagP_B-barrel"/>
</dbReference>
<dbReference type="Proteomes" id="UP000305131">
    <property type="component" value="Unassembled WGS sequence"/>
</dbReference>
<name>A0A6C1KJ08_XANAU</name>
<organism evidence="7 8">
    <name type="scientific">Xanthobacter autotrophicus</name>
    <dbReference type="NCBI Taxonomy" id="280"/>
    <lineage>
        <taxon>Bacteria</taxon>
        <taxon>Pseudomonadati</taxon>
        <taxon>Pseudomonadota</taxon>
        <taxon>Alphaproteobacteria</taxon>
        <taxon>Hyphomicrobiales</taxon>
        <taxon>Xanthobacteraceae</taxon>
        <taxon>Xanthobacter</taxon>
    </lineage>
</organism>
<dbReference type="AlphaFoldDB" id="A0A6C1KJ08"/>
<proteinExistence type="inferred from homology"/>
<evidence type="ECO:0000256" key="5">
    <source>
        <dbReference type="ARBA" id="ARBA00038306"/>
    </source>
</evidence>
<dbReference type="Pfam" id="PF13505">
    <property type="entry name" value="OMP_b-brl"/>
    <property type="match status" value="1"/>
</dbReference>
<evidence type="ECO:0000313" key="7">
    <source>
        <dbReference type="EMBL" id="TLX44282.1"/>
    </source>
</evidence>
<evidence type="ECO:0000313" key="8">
    <source>
        <dbReference type="Proteomes" id="UP000305131"/>
    </source>
</evidence>
<evidence type="ECO:0000259" key="6">
    <source>
        <dbReference type="Pfam" id="PF13505"/>
    </source>
</evidence>
<evidence type="ECO:0000256" key="4">
    <source>
        <dbReference type="ARBA" id="ARBA00023237"/>
    </source>
</evidence>
<reference evidence="7 8" key="1">
    <citation type="submission" date="2019-05" db="EMBL/GenBank/DDBJ databases">
        <authorList>
            <person name="Zhou X."/>
        </authorList>
    </citation>
    <scope>NUCLEOTIDE SEQUENCE [LARGE SCALE GENOMIC DNA]</scope>
    <source>
        <strain evidence="7 8">DSM 432</strain>
    </source>
</reference>
<feature type="domain" description="Outer membrane protein beta-barrel" evidence="6">
    <location>
        <begin position="44"/>
        <end position="304"/>
    </location>
</feature>
<protein>
    <submittedName>
        <fullName evidence="7">Porin family protein</fullName>
    </submittedName>
</protein>
<dbReference type="Gene3D" id="2.40.160.20">
    <property type="match status" value="1"/>
</dbReference>
<dbReference type="EMBL" id="VAUP01000011">
    <property type="protein sequence ID" value="TLX44282.1"/>
    <property type="molecule type" value="Genomic_DNA"/>
</dbReference>
<sequence>MGVLTQFCRAGKGLLCPGERPMRSYFVAVFAASMMSGAACAADLAVAVTKAPPAPASFSWTGFYIGGNAGYAWGSGALDGVGYIYGNDYGTYSNGWFNGQRSSGSNSFTGGAQAGYNYQIGRAVLGFEADINYADVSKSYAASSVYDLYPYPVDRPDYNYHLREQLDASTSVEWFGTIRARLGVTALDRLLVYATGGAAYGKVSGSGSYSWREYGYWWGGPGDHAFDRSGGFGGSDSSVRWGWTVGGGLEYAITDNITIKGEYLYVDLGSNDYRIPEAAGGDEFVTWTSSTKLNVARLGVNYKF</sequence>
<dbReference type="SUPFAM" id="SSF56925">
    <property type="entry name" value="OMPA-like"/>
    <property type="match status" value="1"/>
</dbReference>
<dbReference type="InterPro" id="IPR051692">
    <property type="entry name" value="OMP-like"/>
</dbReference>
<evidence type="ECO:0000256" key="2">
    <source>
        <dbReference type="ARBA" id="ARBA00022729"/>
    </source>
</evidence>
<keyword evidence="2" id="KW-0732">Signal</keyword>
<dbReference type="PANTHER" id="PTHR34001:SF3">
    <property type="entry name" value="BLL7405 PROTEIN"/>
    <property type="match status" value="1"/>
</dbReference>